<dbReference type="PIRSF" id="PIRSF036625">
    <property type="entry name" value="GAF_ANTAR"/>
    <property type="match status" value="1"/>
</dbReference>
<dbReference type="Pfam" id="PF03861">
    <property type="entry name" value="ANTAR"/>
    <property type="match status" value="1"/>
</dbReference>
<name>A0A917BFD5_9MICO</name>
<dbReference type="InterPro" id="IPR012074">
    <property type="entry name" value="GAF_ANTAR"/>
</dbReference>
<evidence type="ECO:0000313" key="7">
    <source>
        <dbReference type="Proteomes" id="UP000598775"/>
    </source>
</evidence>
<dbReference type="RefSeq" id="WP_188681218.1">
    <property type="nucleotide sequence ID" value="NZ_BMGP01000009.1"/>
</dbReference>
<keyword evidence="7" id="KW-1185">Reference proteome</keyword>
<dbReference type="InterPro" id="IPR003018">
    <property type="entry name" value="GAF"/>
</dbReference>
<evidence type="ECO:0000259" key="5">
    <source>
        <dbReference type="PROSITE" id="PS50921"/>
    </source>
</evidence>
<evidence type="ECO:0000256" key="1">
    <source>
        <dbReference type="ARBA" id="ARBA00022679"/>
    </source>
</evidence>
<organism evidence="6 7">
    <name type="scientific">Subtercola lobariae</name>
    <dbReference type="NCBI Taxonomy" id="1588641"/>
    <lineage>
        <taxon>Bacteria</taxon>
        <taxon>Bacillati</taxon>
        <taxon>Actinomycetota</taxon>
        <taxon>Actinomycetes</taxon>
        <taxon>Micrococcales</taxon>
        <taxon>Microbacteriaceae</taxon>
        <taxon>Subtercola</taxon>
    </lineage>
</organism>
<dbReference type="Gene3D" id="3.30.450.40">
    <property type="match status" value="1"/>
</dbReference>
<comment type="caution">
    <text evidence="6">The sequence shown here is derived from an EMBL/GenBank/DDBJ whole genome shotgun (WGS) entry which is preliminary data.</text>
</comment>
<dbReference type="InterPro" id="IPR036388">
    <property type="entry name" value="WH-like_DNA-bd_sf"/>
</dbReference>
<dbReference type="InterPro" id="IPR005561">
    <property type="entry name" value="ANTAR"/>
</dbReference>
<dbReference type="SMART" id="SM00065">
    <property type="entry name" value="GAF"/>
    <property type="match status" value="1"/>
</dbReference>
<dbReference type="SUPFAM" id="SSF52172">
    <property type="entry name" value="CheY-like"/>
    <property type="match status" value="1"/>
</dbReference>
<gene>
    <name evidence="6" type="ORF">GCM10011399_37620</name>
</gene>
<protein>
    <submittedName>
        <fullName evidence="6">Transcriptional regulator</fullName>
    </submittedName>
</protein>
<dbReference type="InterPro" id="IPR011006">
    <property type="entry name" value="CheY-like_superfamily"/>
</dbReference>
<keyword evidence="2" id="KW-0418">Kinase</keyword>
<feature type="domain" description="ANTAR" evidence="5">
    <location>
        <begin position="167"/>
        <end position="228"/>
    </location>
</feature>
<evidence type="ECO:0000256" key="2">
    <source>
        <dbReference type="ARBA" id="ARBA00022777"/>
    </source>
</evidence>
<dbReference type="Pfam" id="PF13185">
    <property type="entry name" value="GAF_2"/>
    <property type="match status" value="1"/>
</dbReference>
<keyword evidence="4" id="KW-0804">Transcription</keyword>
<dbReference type="EMBL" id="BMGP01000009">
    <property type="protein sequence ID" value="GGF41416.1"/>
    <property type="molecule type" value="Genomic_DNA"/>
</dbReference>
<dbReference type="InterPro" id="IPR029016">
    <property type="entry name" value="GAF-like_dom_sf"/>
</dbReference>
<sequence length="249" mass="26894">MTRETRLAEVFITLADTLTQDFDATDLLHYLADACVELLSVDAAGIMLSDLRGGLKLAASSSERIHNLEVFELQVDEGPCLDCFHTGEPVVNVGIAEAKDRWPLFVDVAIDAGLKATHALPLRLRGDVVGSMNLVSDDPAPMSQPDIDLGQALADMATISLLQDRSSIAKTDLADQLQTALNNRVLIEQAKGILAARANVTPDVAFDMIRSHARSHNNKLLSDAQRIIDGSLELEPGSMAVENTARRQS</sequence>
<dbReference type="Proteomes" id="UP000598775">
    <property type="component" value="Unassembled WGS sequence"/>
</dbReference>
<reference evidence="6 7" key="1">
    <citation type="journal article" date="2014" name="Int. J. Syst. Evol. Microbiol.">
        <title>Complete genome sequence of Corynebacterium casei LMG S-19264T (=DSM 44701T), isolated from a smear-ripened cheese.</title>
        <authorList>
            <consortium name="US DOE Joint Genome Institute (JGI-PGF)"/>
            <person name="Walter F."/>
            <person name="Albersmeier A."/>
            <person name="Kalinowski J."/>
            <person name="Ruckert C."/>
        </authorList>
    </citation>
    <scope>NUCLEOTIDE SEQUENCE [LARGE SCALE GENOMIC DNA]</scope>
    <source>
        <strain evidence="6 7">CGMCC 1.12976</strain>
    </source>
</reference>
<evidence type="ECO:0000313" key="6">
    <source>
        <dbReference type="EMBL" id="GGF41416.1"/>
    </source>
</evidence>
<evidence type="ECO:0000256" key="3">
    <source>
        <dbReference type="ARBA" id="ARBA00023015"/>
    </source>
</evidence>
<dbReference type="GO" id="GO:0016301">
    <property type="term" value="F:kinase activity"/>
    <property type="evidence" value="ECO:0007669"/>
    <property type="project" value="UniProtKB-KW"/>
</dbReference>
<dbReference type="SMART" id="SM01012">
    <property type="entry name" value="ANTAR"/>
    <property type="match status" value="1"/>
</dbReference>
<dbReference type="Gene3D" id="1.10.10.10">
    <property type="entry name" value="Winged helix-like DNA-binding domain superfamily/Winged helix DNA-binding domain"/>
    <property type="match status" value="1"/>
</dbReference>
<dbReference type="SUPFAM" id="SSF55781">
    <property type="entry name" value="GAF domain-like"/>
    <property type="match status" value="1"/>
</dbReference>
<keyword evidence="1" id="KW-0808">Transferase</keyword>
<dbReference type="GO" id="GO:0003723">
    <property type="term" value="F:RNA binding"/>
    <property type="evidence" value="ECO:0007669"/>
    <property type="project" value="InterPro"/>
</dbReference>
<accession>A0A917BFD5</accession>
<dbReference type="AlphaFoldDB" id="A0A917BFD5"/>
<keyword evidence="3" id="KW-0805">Transcription regulation</keyword>
<proteinExistence type="predicted"/>
<evidence type="ECO:0000256" key="4">
    <source>
        <dbReference type="ARBA" id="ARBA00023163"/>
    </source>
</evidence>
<dbReference type="PROSITE" id="PS50921">
    <property type="entry name" value="ANTAR"/>
    <property type="match status" value="1"/>
</dbReference>